<protein>
    <submittedName>
        <fullName evidence="1">Uncharacterized protein</fullName>
    </submittedName>
</protein>
<dbReference type="Proteomes" id="UP001150217">
    <property type="component" value="Unassembled WGS sequence"/>
</dbReference>
<name>A0ABQ8V841_9AGAR</name>
<accession>A0ABQ8V841</accession>
<sequence>MNHFPQGTRVYFFTAQNQPVQGTVCGHLFAGDGTLLLRIQPDGGVVVTLPAAAVNKL</sequence>
<comment type="caution">
    <text evidence="1">The sequence shown here is derived from an EMBL/GenBank/DDBJ whole genome shotgun (WGS) entry which is preliminary data.</text>
</comment>
<dbReference type="EMBL" id="JANVFT010000063">
    <property type="protein sequence ID" value="KAJ4479476.1"/>
    <property type="molecule type" value="Genomic_DNA"/>
</dbReference>
<reference evidence="1" key="1">
    <citation type="submission" date="2022-08" db="EMBL/GenBank/DDBJ databases">
        <title>A Global Phylogenomic Analysis of the Shiitake Genus Lentinula.</title>
        <authorList>
            <consortium name="DOE Joint Genome Institute"/>
            <person name="Sierra-Patev S."/>
            <person name="Min B."/>
            <person name="Naranjo-Ortiz M."/>
            <person name="Looney B."/>
            <person name="Konkel Z."/>
            <person name="Slot J.C."/>
            <person name="Sakamoto Y."/>
            <person name="Steenwyk J.L."/>
            <person name="Rokas A."/>
            <person name="Carro J."/>
            <person name="Camarero S."/>
            <person name="Ferreira P."/>
            <person name="Molpeceres G."/>
            <person name="Ruiz-Duenas F.J."/>
            <person name="Serrano A."/>
            <person name="Henrissat B."/>
            <person name="Drula E."/>
            <person name="Hughes K.W."/>
            <person name="Mata J.L."/>
            <person name="Ishikawa N.K."/>
            <person name="Vargas-Isla R."/>
            <person name="Ushijima S."/>
            <person name="Smith C.A."/>
            <person name="Ahrendt S."/>
            <person name="Andreopoulos W."/>
            <person name="He G."/>
            <person name="Labutti K."/>
            <person name="Lipzen A."/>
            <person name="Ng V."/>
            <person name="Riley R."/>
            <person name="Sandor L."/>
            <person name="Barry K."/>
            <person name="Martinez A.T."/>
            <person name="Xiao Y."/>
            <person name="Gibbons J.G."/>
            <person name="Terashima K."/>
            <person name="Grigoriev I.V."/>
            <person name="Hibbett D.S."/>
        </authorList>
    </citation>
    <scope>NUCLEOTIDE SEQUENCE</scope>
    <source>
        <strain evidence="1">RHP3577 ss4</strain>
    </source>
</reference>
<evidence type="ECO:0000313" key="1">
    <source>
        <dbReference type="EMBL" id="KAJ4479476.1"/>
    </source>
</evidence>
<evidence type="ECO:0000313" key="2">
    <source>
        <dbReference type="Proteomes" id="UP001150217"/>
    </source>
</evidence>
<gene>
    <name evidence="1" type="ORF">C8R41DRAFT_922694</name>
</gene>
<keyword evidence="2" id="KW-1185">Reference proteome</keyword>
<organism evidence="1 2">
    <name type="scientific">Lentinula lateritia</name>
    <dbReference type="NCBI Taxonomy" id="40482"/>
    <lineage>
        <taxon>Eukaryota</taxon>
        <taxon>Fungi</taxon>
        <taxon>Dikarya</taxon>
        <taxon>Basidiomycota</taxon>
        <taxon>Agaricomycotina</taxon>
        <taxon>Agaricomycetes</taxon>
        <taxon>Agaricomycetidae</taxon>
        <taxon>Agaricales</taxon>
        <taxon>Marasmiineae</taxon>
        <taxon>Omphalotaceae</taxon>
        <taxon>Lentinula</taxon>
    </lineage>
</organism>
<proteinExistence type="predicted"/>